<feature type="transmembrane region" description="Helical" evidence="8">
    <location>
        <begin position="6"/>
        <end position="23"/>
    </location>
</feature>
<evidence type="ECO:0000313" key="9">
    <source>
        <dbReference type="EMBL" id="MCZ8537794.1"/>
    </source>
</evidence>
<protein>
    <submittedName>
        <fullName evidence="9">Arsenic transporter</fullName>
    </submittedName>
</protein>
<feature type="transmembrane region" description="Helical" evidence="8">
    <location>
        <begin position="339"/>
        <end position="357"/>
    </location>
</feature>
<proteinExistence type="inferred from homology"/>
<feature type="transmembrane region" description="Helical" evidence="8">
    <location>
        <begin position="177"/>
        <end position="203"/>
    </location>
</feature>
<dbReference type="EMBL" id="JAMKBJ010000009">
    <property type="protein sequence ID" value="MCZ8537794.1"/>
    <property type="molecule type" value="Genomic_DNA"/>
</dbReference>
<keyword evidence="5" id="KW-0059">Arsenical resistance</keyword>
<feature type="transmembrane region" description="Helical" evidence="8">
    <location>
        <begin position="270"/>
        <end position="289"/>
    </location>
</feature>
<gene>
    <name evidence="9" type="ORF">M9R32_11425</name>
</gene>
<keyword evidence="10" id="KW-1185">Reference proteome</keyword>
<name>A0A9X3RE50_9BACL</name>
<evidence type="ECO:0000256" key="1">
    <source>
        <dbReference type="ARBA" id="ARBA00004651"/>
    </source>
</evidence>
<dbReference type="RefSeq" id="WP_269926863.1">
    <property type="nucleotide sequence ID" value="NZ_JAMKBJ010000009.1"/>
</dbReference>
<evidence type="ECO:0000256" key="7">
    <source>
        <dbReference type="ARBA" id="ARBA00023136"/>
    </source>
</evidence>
<keyword evidence="4 8" id="KW-0812">Transmembrane</keyword>
<feature type="transmembrane region" description="Helical" evidence="8">
    <location>
        <begin position="394"/>
        <end position="413"/>
    </location>
</feature>
<evidence type="ECO:0000256" key="4">
    <source>
        <dbReference type="ARBA" id="ARBA00022692"/>
    </source>
</evidence>
<evidence type="ECO:0000256" key="5">
    <source>
        <dbReference type="ARBA" id="ARBA00022849"/>
    </source>
</evidence>
<feature type="transmembrane region" description="Helical" evidence="8">
    <location>
        <begin position="143"/>
        <end position="165"/>
    </location>
</feature>
<dbReference type="CDD" id="cd01118">
    <property type="entry name" value="ArsB_permease"/>
    <property type="match status" value="1"/>
</dbReference>
<feature type="transmembrane region" description="Helical" evidence="8">
    <location>
        <begin position="246"/>
        <end position="264"/>
    </location>
</feature>
<keyword evidence="7 8" id="KW-0472">Membrane</keyword>
<feature type="transmembrane region" description="Helical" evidence="8">
    <location>
        <begin position="301"/>
        <end position="319"/>
    </location>
</feature>
<dbReference type="Pfam" id="PF02040">
    <property type="entry name" value="ArsB"/>
    <property type="match status" value="1"/>
</dbReference>
<dbReference type="PRINTS" id="PR00758">
    <property type="entry name" value="ARSENICPUMP"/>
</dbReference>
<sequence>MHEYVLVYTFTIFALTTLFIMWRPRGINEAIPAIIGAMLLFVAGVVPFSDILEIFKLVSGPSITIISTIVMCIVLESIGVFRWAAVNLVNKAKGSGMRLFLYIMVLCFLMTIFFNNDGSILITTPIILHIVNMLQLKPHQKYPYLFAGVFIATSASLPIGVSNIANLIGLKMVGLDLISYTHFAFVPSMVGIFTLSLLLYLLFKKDIPKNISTLNNTSIERFISNSNHAHPLSGIPQPLEAINWPLFKVCISMVVIIRGSYFILPTYGVSIEAIAIVGAVLLIMIRWISMRMGIMDVIKKAPWHILVFAFGMYVTVYALNNTGITTFFNELFEGLMKQNFVFASFITGLLVSILSNLMNNLPSVMLGTLMITDMGLDLQTLQVSYIAIIIGSDIGALLSPLGTLATLLWMFVLRKNGVHITWSKYFKVALLVIPLTLFVTLIAFNLWLLFIL</sequence>
<feature type="transmembrane region" description="Helical" evidence="8">
    <location>
        <begin position="120"/>
        <end position="136"/>
    </location>
</feature>
<evidence type="ECO:0000256" key="8">
    <source>
        <dbReference type="SAM" id="Phobius"/>
    </source>
</evidence>
<feature type="transmembrane region" description="Helical" evidence="8">
    <location>
        <begin position="425"/>
        <end position="450"/>
    </location>
</feature>
<accession>A0A9X3RE50</accession>
<dbReference type="PANTHER" id="PTHR43302">
    <property type="entry name" value="TRANSPORTER ARSB-RELATED"/>
    <property type="match status" value="1"/>
</dbReference>
<evidence type="ECO:0000313" key="10">
    <source>
        <dbReference type="Proteomes" id="UP001152173"/>
    </source>
</evidence>
<evidence type="ECO:0000256" key="2">
    <source>
        <dbReference type="ARBA" id="ARBA00006433"/>
    </source>
</evidence>
<reference evidence="9" key="1">
    <citation type="submission" date="2022-05" db="EMBL/GenBank/DDBJ databases">
        <authorList>
            <person name="Colautti A."/>
            <person name="Iacumin L."/>
        </authorList>
    </citation>
    <scope>NUCLEOTIDE SEQUENCE</scope>
    <source>
        <strain evidence="9">SK 55</strain>
    </source>
</reference>
<dbReference type="AlphaFoldDB" id="A0A9X3RE50"/>
<evidence type="ECO:0000256" key="6">
    <source>
        <dbReference type="ARBA" id="ARBA00022989"/>
    </source>
</evidence>
<dbReference type="GO" id="GO:0015105">
    <property type="term" value="F:arsenite transmembrane transporter activity"/>
    <property type="evidence" value="ECO:0007669"/>
    <property type="project" value="InterPro"/>
</dbReference>
<keyword evidence="6 8" id="KW-1133">Transmembrane helix</keyword>
<dbReference type="GO" id="GO:0005886">
    <property type="term" value="C:plasma membrane"/>
    <property type="evidence" value="ECO:0007669"/>
    <property type="project" value="UniProtKB-SubCell"/>
</dbReference>
<dbReference type="PANTHER" id="PTHR43302:SF6">
    <property type="entry name" value="ARSENICAL PUMP MEMBRANE PROTEIN-RELATED"/>
    <property type="match status" value="1"/>
</dbReference>
<feature type="transmembrane region" description="Helical" evidence="8">
    <location>
        <begin position="30"/>
        <end position="49"/>
    </location>
</feature>
<evidence type="ECO:0000256" key="3">
    <source>
        <dbReference type="ARBA" id="ARBA00022475"/>
    </source>
</evidence>
<feature type="transmembrane region" description="Helical" evidence="8">
    <location>
        <begin position="96"/>
        <end position="114"/>
    </location>
</feature>
<feature type="transmembrane region" description="Helical" evidence="8">
    <location>
        <begin position="61"/>
        <end position="84"/>
    </location>
</feature>
<organism evidence="9 10">
    <name type="scientific">Paenisporosarcina quisquiliarum</name>
    <dbReference type="NCBI Taxonomy" id="365346"/>
    <lineage>
        <taxon>Bacteria</taxon>
        <taxon>Bacillati</taxon>
        <taxon>Bacillota</taxon>
        <taxon>Bacilli</taxon>
        <taxon>Bacillales</taxon>
        <taxon>Caryophanaceae</taxon>
        <taxon>Paenisporosarcina</taxon>
    </lineage>
</organism>
<comment type="similarity">
    <text evidence="2">Belongs to the ArsB family.</text>
</comment>
<dbReference type="GO" id="GO:0046685">
    <property type="term" value="P:response to arsenic-containing substance"/>
    <property type="evidence" value="ECO:0007669"/>
    <property type="project" value="UniProtKB-KW"/>
</dbReference>
<dbReference type="InterPro" id="IPR000802">
    <property type="entry name" value="Arsenical_pump_ArsB"/>
</dbReference>
<comment type="subcellular location">
    <subcellularLocation>
        <location evidence="1">Cell membrane</location>
        <topology evidence="1">Multi-pass membrane protein</topology>
    </subcellularLocation>
</comment>
<keyword evidence="3" id="KW-1003">Cell membrane</keyword>
<comment type="caution">
    <text evidence="9">The sequence shown here is derived from an EMBL/GenBank/DDBJ whole genome shotgun (WGS) entry which is preliminary data.</text>
</comment>
<dbReference type="Proteomes" id="UP001152173">
    <property type="component" value="Unassembled WGS sequence"/>
</dbReference>